<dbReference type="HOGENOM" id="CLU_018544_12_1_1"/>
<reference evidence="1 2" key="1">
    <citation type="submission" date="2014-04" db="EMBL/GenBank/DDBJ databases">
        <title>Evolutionary Origins and Diversification of the Mycorrhizal Mutualists.</title>
        <authorList>
            <consortium name="DOE Joint Genome Institute"/>
            <consortium name="Mycorrhizal Genomics Consortium"/>
            <person name="Kohler A."/>
            <person name="Kuo A."/>
            <person name="Nagy L.G."/>
            <person name="Floudas D."/>
            <person name="Copeland A."/>
            <person name="Barry K.W."/>
            <person name="Cichocki N."/>
            <person name="Veneault-Fourrey C."/>
            <person name="LaButti K."/>
            <person name="Lindquist E.A."/>
            <person name="Lipzen A."/>
            <person name="Lundell T."/>
            <person name="Morin E."/>
            <person name="Murat C."/>
            <person name="Riley R."/>
            <person name="Ohm R."/>
            <person name="Sun H."/>
            <person name="Tunlid A."/>
            <person name="Henrissat B."/>
            <person name="Grigoriev I.V."/>
            <person name="Hibbett D.S."/>
            <person name="Martin F."/>
        </authorList>
    </citation>
    <scope>NUCLEOTIDE SEQUENCE [LARGE SCALE GENOMIC DNA]</scope>
    <source>
        <strain evidence="1 2">FD-317 M1</strain>
    </source>
</reference>
<dbReference type="AlphaFoldDB" id="A0A0D0CA63"/>
<proteinExistence type="predicted"/>
<organism evidence="1 2">
    <name type="scientific">Collybiopsis luxurians FD-317 M1</name>
    <dbReference type="NCBI Taxonomy" id="944289"/>
    <lineage>
        <taxon>Eukaryota</taxon>
        <taxon>Fungi</taxon>
        <taxon>Dikarya</taxon>
        <taxon>Basidiomycota</taxon>
        <taxon>Agaricomycotina</taxon>
        <taxon>Agaricomycetes</taxon>
        <taxon>Agaricomycetidae</taxon>
        <taxon>Agaricales</taxon>
        <taxon>Marasmiineae</taxon>
        <taxon>Omphalotaceae</taxon>
        <taxon>Collybiopsis</taxon>
        <taxon>Collybiopsis luxurians</taxon>
    </lineage>
</organism>
<name>A0A0D0CA63_9AGAR</name>
<dbReference type="EMBL" id="KN834811">
    <property type="protein sequence ID" value="KIK54897.1"/>
    <property type="molecule type" value="Genomic_DNA"/>
</dbReference>
<dbReference type="SUPFAM" id="SSF52047">
    <property type="entry name" value="RNI-like"/>
    <property type="match status" value="1"/>
</dbReference>
<sequence>MEDGNSCIITQRFLESLDSSKCSMIRTSASPLLIPLRTLVLDVYNAEFDPSVFIDAISSRWIPMPSWESKQESSLGVACLRSVELYFSGSEDWKAVDKSVYEPLLRLERKGMRIVVKVKQLPNELLGKIFGFASNPNDLTSRLCGSWASVVSSVCARWRQPALNSPEVWSSMRIYLCNKDDYEAEPDAILTETVLLFLQRSKSYPLSLTFIGSSWTSDRDSAAEHPLLAKLFEYSSRWKHVSFDLYDFTPDMCSTWDKLSLPILETLTLESENDKDRVLQSPLKLLKNAPLLRVLHASNIRLSWDNSFPLPQTALQELKYDLNIGKWFVTAQVASPPLLLPNLSQLSVKVSNSDCEDKLLSSVLCSLTSPCIEELSLEQVFGEQEHRLFHAISSFLTRSSCSLRTMCLAGVVLSDKDVTTLLKQCLTLQDLCIEEPYPSHAIITRHFLESLHSSKRNIQTTFPLLVQSLHTLSLKVKAADFDSSVFIDAISSRWAPEREQQISLGVACLRSIELHLSKKVDKALYQPLLPFEKAGMRIVVKGQAGGKWEYIF</sequence>
<gene>
    <name evidence="1" type="ORF">GYMLUDRAFT_264372</name>
</gene>
<keyword evidence="2" id="KW-1185">Reference proteome</keyword>
<protein>
    <recommendedName>
        <fullName evidence="3">F-box domain-containing protein</fullName>
    </recommendedName>
</protein>
<dbReference type="Proteomes" id="UP000053593">
    <property type="component" value="Unassembled WGS sequence"/>
</dbReference>
<evidence type="ECO:0008006" key="3">
    <source>
        <dbReference type="Google" id="ProtNLM"/>
    </source>
</evidence>
<dbReference type="Gene3D" id="1.20.1280.50">
    <property type="match status" value="1"/>
</dbReference>
<evidence type="ECO:0000313" key="1">
    <source>
        <dbReference type="EMBL" id="KIK54897.1"/>
    </source>
</evidence>
<evidence type="ECO:0000313" key="2">
    <source>
        <dbReference type="Proteomes" id="UP000053593"/>
    </source>
</evidence>
<accession>A0A0D0CA63</accession>
<dbReference type="OrthoDB" id="3266451at2759"/>